<name>A0ABX5YRT5_9PLAN</name>
<sequence>MSIRKIASALQVGRRTVRRYLRPDSFPERAKRSGTNCLNPYLNELQSMWDAGVTRATDLWRRLKDQGFPGSYSVVSRKVALWRKKQQISGNCQSMLNNVRSVPLPSSRHLSWLLWKPIDKLKRKLVKELLRAQKIFQTPQLIREFQALI</sequence>
<organism evidence="2 3">
    <name type="scientific">Gimesia maris</name>
    <dbReference type="NCBI Taxonomy" id="122"/>
    <lineage>
        <taxon>Bacteria</taxon>
        <taxon>Pseudomonadati</taxon>
        <taxon>Planctomycetota</taxon>
        <taxon>Planctomycetia</taxon>
        <taxon>Planctomycetales</taxon>
        <taxon>Planctomycetaceae</taxon>
        <taxon>Gimesia</taxon>
    </lineage>
</organism>
<dbReference type="Proteomes" id="UP000322887">
    <property type="component" value="Chromosome"/>
</dbReference>
<reference evidence="2 3" key="1">
    <citation type="submission" date="2019-08" db="EMBL/GenBank/DDBJ databases">
        <title>Deep-cultivation of Planctomycetes and their phenomic and genomic characterization uncovers novel biology.</title>
        <authorList>
            <person name="Wiegand S."/>
            <person name="Jogler M."/>
            <person name="Boedeker C."/>
            <person name="Pinto D."/>
            <person name="Vollmers J."/>
            <person name="Rivas-Marin E."/>
            <person name="Kohn T."/>
            <person name="Peeters S.H."/>
            <person name="Heuer A."/>
            <person name="Rast P."/>
            <person name="Oberbeckmann S."/>
            <person name="Bunk B."/>
            <person name="Jeske O."/>
            <person name="Meyerdierks A."/>
            <person name="Storesund J.E."/>
            <person name="Kallscheuer N."/>
            <person name="Luecker S."/>
            <person name="Lage O.M."/>
            <person name="Pohl T."/>
            <person name="Merkel B.J."/>
            <person name="Hornburger P."/>
            <person name="Mueller R.-W."/>
            <person name="Bruemmer F."/>
            <person name="Labrenz M."/>
            <person name="Spormann A.M."/>
            <person name="Op den Camp H."/>
            <person name="Overmann J."/>
            <person name="Amann R."/>
            <person name="Jetten M.S.M."/>
            <person name="Mascher T."/>
            <person name="Medema M.H."/>
            <person name="Devos D.P."/>
            <person name="Kaster A.-K."/>
            <person name="Ovreas L."/>
            <person name="Rohde M."/>
            <person name="Galperin M.Y."/>
            <person name="Jogler C."/>
        </authorList>
    </citation>
    <scope>NUCLEOTIDE SEQUENCE [LARGE SCALE GENOMIC DNA]</scope>
    <source>
        <strain evidence="2 3">DSM 8797</strain>
    </source>
</reference>
<dbReference type="EMBL" id="CP042910">
    <property type="protein sequence ID" value="QEG18222.1"/>
    <property type="molecule type" value="Genomic_DNA"/>
</dbReference>
<keyword evidence="3" id="KW-1185">Reference proteome</keyword>
<proteinExistence type="predicted"/>
<accession>A0ABX5YRT5</accession>
<protein>
    <recommendedName>
        <fullName evidence="1">HTH IS21-type domain-containing protein</fullName>
    </recommendedName>
</protein>
<feature type="domain" description="HTH IS21-type" evidence="1">
    <location>
        <begin position="1"/>
        <end position="49"/>
    </location>
</feature>
<gene>
    <name evidence="2" type="ORF">GmarT_41080</name>
</gene>
<evidence type="ECO:0000313" key="3">
    <source>
        <dbReference type="Proteomes" id="UP000322887"/>
    </source>
</evidence>
<evidence type="ECO:0000313" key="2">
    <source>
        <dbReference type="EMBL" id="QEG18222.1"/>
    </source>
</evidence>
<evidence type="ECO:0000259" key="1">
    <source>
        <dbReference type="PROSITE" id="PS50531"/>
    </source>
</evidence>
<dbReference type="InterPro" id="IPR017894">
    <property type="entry name" value="HTH_IS21_transposase_type"/>
</dbReference>
<dbReference type="PROSITE" id="PS50531">
    <property type="entry name" value="HTH_IS21"/>
    <property type="match status" value="1"/>
</dbReference>